<evidence type="ECO:0000313" key="3">
    <source>
        <dbReference type="Proteomes" id="UP001595821"/>
    </source>
</evidence>
<dbReference type="AlphaFoldDB" id="A0ABD5NVI8"/>
<organism evidence="2 3">
    <name type="scientific">Natribaculum luteum</name>
    <dbReference type="NCBI Taxonomy" id="1586232"/>
    <lineage>
        <taxon>Archaea</taxon>
        <taxon>Methanobacteriati</taxon>
        <taxon>Methanobacteriota</taxon>
        <taxon>Stenosarchaea group</taxon>
        <taxon>Halobacteria</taxon>
        <taxon>Halobacteriales</taxon>
        <taxon>Natrialbaceae</taxon>
        <taxon>Natribaculum</taxon>
    </lineage>
</organism>
<evidence type="ECO:0000259" key="1">
    <source>
        <dbReference type="Pfam" id="PF20576"/>
    </source>
</evidence>
<evidence type="ECO:0000313" key="2">
    <source>
        <dbReference type="EMBL" id="MFC4245776.1"/>
    </source>
</evidence>
<dbReference type="Pfam" id="PF20576">
    <property type="entry name" value="HEWD"/>
    <property type="match status" value="1"/>
</dbReference>
<dbReference type="EMBL" id="JBHSDJ010000003">
    <property type="protein sequence ID" value="MFC4245776.1"/>
    <property type="molecule type" value="Genomic_DNA"/>
</dbReference>
<name>A0ABD5NVI8_9EURY</name>
<gene>
    <name evidence="2" type="ORF">ACFOZ7_01950</name>
</gene>
<dbReference type="GeneID" id="71855271"/>
<dbReference type="Proteomes" id="UP001595821">
    <property type="component" value="Unassembled WGS sequence"/>
</dbReference>
<dbReference type="InterPro" id="IPR046782">
    <property type="entry name" value="HEWD"/>
</dbReference>
<protein>
    <submittedName>
        <fullName evidence="2">HEWD family protein</fullName>
    </submittedName>
</protein>
<sequence>MSAQLKKPTVRECERCGRRERWDEELDAWQLVREDGEKLTGNPHCIHEWDINGTFNPLDGH</sequence>
<accession>A0ABD5NVI8</accession>
<dbReference type="RefSeq" id="WP_246968960.1">
    <property type="nucleotide sequence ID" value="NZ_CP095397.1"/>
</dbReference>
<feature type="domain" description="HEWD" evidence="1">
    <location>
        <begin position="1"/>
        <end position="60"/>
    </location>
</feature>
<comment type="caution">
    <text evidence="2">The sequence shown here is derived from an EMBL/GenBank/DDBJ whole genome shotgun (WGS) entry which is preliminary data.</text>
</comment>
<reference evidence="2 3" key="1">
    <citation type="journal article" date="2014" name="Int. J. Syst. Evol. Microbiol.">
        <title>Complete genome sequence of Corynebacterium casei LMG S-19264T (=DSM 44701T), isolated from a smear-ripened cheese.</title>
        <authorList>
            <consortium name="US DOE Joint Genome Institute (JGI-PGF)"/>
            <person name="Walter F."/>
            <person name="Albersmeier A."/>
            <person name="Kalinowski J."/>
            <person name="Ruckert C."/>
        </authorList>
    </citation>
    <scope>NUCLEOTIDE SEQUENCE [LARGE SCALE GENOMIC DNA]</scope>
    <source>
        <strain evidence="2 3">IBRC-M 10912</strain>
    </source>
</reference>
<proteinExistence type="predicted"/>